<gene>
    <name evidence="3" type="ORF">AVW11_35275</name>
</gene>
<accession>A0ABX3FTX6</accession>
<dbReference type="Pfam" id="PF18431">
    <property type="entry name" value="RNAse_A_bac"/>
    <property type="match status" value="1"/>
</dbReference>
<dbReference type="Proteomes" id="UP000187151">
    <property type="component" value="Unassembled WGS sequence"/>
</dbReference>
<feature type="compositionally biased region" description="Polar residues" evidence="1">
    <location>
        <begin position="530"/>
        <end position="553"/>
    </location>
</feature>
<evidence type="ECO:0000256" key="1">
    <source>
        <dbReference type="SAM" id="MobiDB-lite"/>
    </source>
</evidence>
<dbReference type="RefSeq" id="WP_076047064.1">
    <property type="nucleotide sequence ID" value="NZ_MQUR01000186.1"/>
</dbReference>
<comment type="caution">
    <text evidence="3">The sequence shown here is derived from an EMBL/GenBank/DDBJ whole genome shotgun (WGS) entry which is preliminary data.</text>
</comment>
<name>A0ABX3FTX6_9ACTN</name>
<feature type="region of interest" description="Disordered" evidence="1">
    <location>
        <begin position="518"/>
        <end position="569"/>
    </location>
</feature>
<dbReference type="EMBL" id="MQUR01000186">
    <property type="protein sequence ID" value="OLZ43374.1"/>
    <property type="molecule type" value="Genomic_DNA"/>
</dbReference>
<feature type="compositionally biased region" description="Pro residues" evidence="1">
    <location>
        <begin position="1"/>
        <end position="13"/>
    </location>
</feature>
<feature type="region of interest" description="Disordered" evidence="1">
    <location>
        <begin position="1"/>
        <end position="25"/>
    </location>
</feature>
<evidence type="ECO:0000313" key="4">
    <source>
        <dbReference type="Proteomes" id="UP000187151"/>
    </source>
</evidence>
<evidence type="ECO:0000259" key="2">
    <source>
        <dbReference type="Pfam" id="PF18431"/>
    </source>
</evidence>
<keyword evidence="4" id="KW-1185">Reference proteome</keyword>
<evidence type="ECO:0000313" key="3">
    <source>
        <dbReference type="EMBL" id="OLZ43374.1"/>
    </source>
</evidence>
<proteinExistence type="predicted"/>
<feature type="region of interest" description="Disordered" evidence="1">
    <location>
        <begin position="467"/>
        <end position="493"/>
    </location>
</feature>
<organism evidence="3 4">
    <name type="scientific">Streptomyces amritsarensis</name>
    <dbReference type="NCBI Taxonomy" id="681158"/>
    <lineage>
        <taxon>Bacteria</taxon>
        <taxon>Bacillati</taxon>
        <taxon>Actinomycetota</taxon>
        <taxon>Actinomycetes</taxon>
        <taxon>Kitasatosporales</taxon>
        <taxon>Streptomycetaceae</taxon>
        <taxon>Streptomyces</taxon>
    </lineage>
</organism>
<dbReference type="InterPro" id="IPR041436">
    <property type="entry name" value="RNAse_A_bac"/>
</dbReference>
<reference evidence="3 4" key="1">
    <citation type="submission" date="2016-01" db="EMBL/GenBank/DDBJ databases">
        <title>Streptomyces amritsarensis strain MTCC 11845 genome sequencing and assembly.</title>
        <authorList>
            <person name="Sharma D."/>
            <person name="Nair G.R."/>
            <person name="Kaur G."/>
            <person name="Manhas R.K."/>
            <person name="Mayilraj S."/>
        </authorList>
    </citation>
    <scope>NUCLEOTIDE SEQUENCE [LARGE SCALE GENOMIC DNA]</scope>
    <source>
        <strain evidence="3 4">MTCC 11845</strain>
    </source>
</reference>
<feature type="domain" description="Bacterial CdiA-CT RNAse A" evidence="2">
    <location>
        <begin position="450"/>
        <end position="599"/>
    </location>
</feature>
<protein>
    <recommendedName>
        <fullName evidence="2">Bacterial CdiA-CT RNAse A domain-containing protein</fullName>
    </recommendedName>
</protein>
<sequence>MAGPTPGPTPAQPPAGGGNIDVKPSSLWTVSGRVAGQQDPMMRGGNTLVQELQKYPDAGGAGTSAEKFAQAYKKIGNRWLEVLGKSVVSIGGVAVGFTETANAYTKADAAAHPKPGKAAEQRPLPTVIDKDPKFASVPDIKWGDNDGGDDLIRGAMEGIPEIVRDVLQPAAKNIFRVGKVADVYPFPQQHYLNSHCHSWMNASTVPGNTAAELTSIIGTITNHGRADWEAAMRTFCSALWGATAWGQSGPSRHGYQWAHTTGPHGAQVATGSQPVMAVLADVAIKISDCLREYAEAAVELNHDVFEELKRAMKKAAMSILDDLEKAKEKPSLKTIAGAVTSVASGAGGAVGLLLKFDVNTVLNLDKAKLNRIVDEYTGIVDGLTTRMEALQKVLDEAHMSAPKFEAGVARAHGFGARSLNDFKHEQQWTVPGSNGNVAFDLAANEYLGGGHTLDKHVGKTDEQLAQRLRDQSSASNTWPEGAKPSIGGSSSFKTIGDAQRLTEQNLRLKQSEIDAWLASNPQNGDRESFTSETPNREVSGNYISKQATDNQDGSPGKIPGTGYKDHGLSAKPVGVTWVNTVLKYDSSLDPPYVIYTSMPAPRPKDLPAP</sequence>